<dbReference type="EMBL" id="CP040396">
    <property type="protein sequence ID" value="QCT02994.1"/>
    <property type="molecule type" value="Genomic_DNA"/>
</dbReference>
<keyword evidence="2" id="KW-0472">Membrane</keyword>
<accession>A0A4V1G403</accession>
<feature type="transmembrane region" description="Helical" evidence="2">
    <location>
        <begin position="6"/>
        <end position="23"/>
    </location>
</feature>
<evidence type="ECO:0000313" key="3">
    <source>
        <dbReference type="EMBL" id="QCT02994.1"/>
    </source>
</evidence>
<dbReference type="RefSeq" id="WP_138225936.1">
    <property type="nucleotide sequence ID" value="NZ_CP040396.1"/>
</dbReference>
<feature type="compositionally biased region" description="Low complexity" evidence="1">
    <location>
        <begin position="315"/>
        <end position="341"/>
    </location>
</feature>
<keyword evidence="2" id="KW-0812">Transmembrane</keyword>
<dbReference type="OrthoDB" id="71172at2"/>
<dbReference type="KEGG" id="palo:E6C60_2282"/>
<proteinExistence type="predicted"/>
<dbReference type="AlphaFoldDB" id="A0A4V1G403"/>
<protein>
    <submittedName>
        <fullName evidence="3">Uncharacterized protein</fullName>
    </submittedName>
</protein>
<evidence type="ECO:0000256" key="2">
    <source>
        <dbReference type="SAM" id="Phobius"/>
    </source>
</evidence>
<feature type="region of interest" description="Disordered" evidence="1">
    <location>
        <begin position="291"/>
        <end position="348"/>
    </location>
</feature>
<keyword evidence="2" id="KW-1133">Transmembrane helix</keyword>
<gene>
    <name evidence="3" type="ORF">E6C60_2282</name>
</gene>
<evidence type="ECO:0000256" key="1">
    <source>
        <dbReference type="SAM" id="MobiDB-lite"/>
    </source>
</evidence>
<keyword evidence="4" id="KW-1185">Reference proteome</keyword>
<name>A0A4V1G403_9BACL</name>
<evidence type="ECO:0000313" key="4">
    <source>
        <dbReference type="Proteomes" id="UP000300879"/>
    </source>
</evidence>
<sequence length="348" mass="39263">MNDFTIVLIIIVVCVIMIVYGMRQKKNNSSFSRRSAASHEILWKNAPAPPPVADRDSPAYWLSVKLSQSLPQDYIDRVKHRVMNDHPALSDQEYEWRWVELQRFFILCAVLKQVPMFSSKVDEIWHEMLMFTRDYQAFSQQYLGDMLHHAPSAAPSAPIPDERAWFDTVYTELFGLNAYSQSIWGSFFKNPLPKKELESYLHLEDMSSPPGRFNQLQYDHMPEARTAIEAVVQRLHQRLVQADQQNWQPGKERLSLNQPELLLASAVYFSWHEPEQYSSFMMMEEEARKGAQSHSSCSTGVACSSNDSRDRDSGNDNGSSSSESSDSGSSGSDSGGSSCSSCGGGCSS</sequence>
<feature type="compositionally biased region" description="Polar residues" evidence="1">
    <location>
        <begin position="292"/>
        <end position="303"/>
    </location>
</feature>
<dbReference type="Proteomes" id="UP000300879">
    <property type="component" value="Chromosome"/>
</dbReference>
<reference evidence="3 4" key="1">
    <citation type="submission" date="2019-05" db="EMBL/GenBank/DDBJ databases">
        <authorList>
            <person name="Chen C."/>
        </authorList>
    </citation>
    <scope>NUCLEOTIDE SEQUENCE [LARGE SCALE GENOMIC DNA]</scope>
    <source>
        <strain evidence="3 4">HB172198</strain>
    </source>
</reference>
<organism evidence="3 4">
    <name type="scientific">Paenibacillus algicola</name>
    <dbReference type="NCBI Taxonomy" id="2565926"/>
    <lineage>
        <taxon>Bacteria</taxon>
        <taxon>Bacillati</taxon>
        <taxon>Bacillota</taxon>
        <taxon>Bacilli</taxon>
        <taxon>Bacillales</taxon>
        <taxon>Paenibacillaceae</taxon>
        <taxon>Paenibacillus</taxon>
    </lineage>
</organism>